<dbReference type="GO" id="GO:0004045">
    <property type="term" value="F:peptidyl-tRNA hydrolase activity"/>
    <property type="evidence" value="ECO:0007669"/>
    <property type="project" value="UniProtKB-UniRule"/>
</dbReference>
<feature type="binding site" evidence="7">
    <location>
        <position position="118"/>
    </location>
    <ligand>
        <name>tRNA</name>
        <dbReference type="ChEBI" id="CHEBI:17843"/>
    </ligand>
</feature>
<dbReference type="Gene3D" id="3.40.50.1470">
    <property type="entry name" value="Peptidyl-tRNA hydrolase"/>
    <property type="match status" value="1"/>
</dbReference>
<dbReference type="InterPro" id="IPR036416">
    <property type="entry name" value="Pept_tRNA_hydro_sf"/>
</dbReference>
<dbReference type="STRING" id="1735162.PeribacterB2_0487"/>
<accession>A0A0S1SQE4</accession>
<dbReference type="SUPFAM" id="SSF53178">
    <property type="entry name" value="Peptidyl-tRNA hydrolase-like"/>
    <property type="match status" value="1"/>
</dbReference>
<dbReference type="EC" id="3.1.1.29" evidence="1 7"/>
<evidence type="ECO:0000256" key="1">
    <source>
        <dbReference type="ARBA" id="ARBA00013260"/>
    </source>
</evidence>
<comment type="subcellular location">
    <subcellularLocation>
        <location evidence="7">Cytoplasm</location>
    </subcellularLocation>
</comment>
<feature type="binding site" evidence="7">
    <location>
        <position position="71"/>
    </location>
    <ligand>
        <name>tRNA</name>
        <dbReference type="ChEBI" id="CHEBI:17843"/>
    </ligand>
</feature>
<evidence type="ECO:0000256" key="6">
    <source>
        <dbReference type="ARBA" id="ARBA00050038"/>
    </source>
</evidence>
<evidence type="ECO:0000313" key="11">
    <source>
        <dbReference type="Proteomes" id="UP000069135"/>
    </source>
</evidence>
<comment type="similarity">
    <text evidence="5 7 9">Belongs to the PTH family.</text>
</comment>
<dbReference type="AlphaFoldDB" id="A0A0S1SL72"/>
<proteinExistence type="inferred from homology"/>
<comment type="function">
    <text evidence="7">Catalyzes the release of premature peptidyl moieties from peptidyl-tRNA molecules trapped in stalled 50S ribosomal subunits, and thus maintains levels of free tRNAs and 50S ribosomes.</text>
</comment>
<feature type="site" description="Discriminates between blocked and unblocked aminoacyl-tRNA" evidence="7">
    <location>
        <position position="12"/>
    </location>
</feature>
<evidence type="ECO:0000256" key="9">
    <source>
        <dbReference type="RuleBase" id="RU004320"/>
    </source>
</evidence>
<dbReference type="GO" id="GO:0072344">
    <property type="term" value="P:rescue of stalled ribosome"/>
    <property type="evidence" value="ECO:0007669"/>
    <property type="project" value="UniProtKB-UniRule"/>
</dbReference>
<keyword evidence="3 7" id="KW-0378">Hydrolase</keyword>
<dbReference type="GO" id="GO:0000049">
    <property type="term" value="F:tRNA binding"/>
    <property type="evidence" value="ECO:0007669"/>
    <property type="project" value="UniProtKB-UniRule"/>
</dbReference>
<dbReference type="EMBL" id="CP013065">
    <property type="protein sequence ID" value="ALM13178.1"/>
    <property type="molecule type" value="Genomic_DNA"/>
</dbReference>
<dbReference type="PROSITE" id="PS01196">
    <property type="entry name" value="PEPT_TRNA_HYDROL_2"/>
    <property type="match status" value="1"/>
</dbReference>
<name>A0A0S1SL72_9BACT</name>
<sequence length="185" mass="20029">MKPALLIVGLGNPGSSYESTRHNAGFRALDALHSVFGGGEWRDRPKFQASIAEMMIGTVPVLLVKPKTYMNRSGEAVHKLVDYYKADPTFQLLVLSDDCDLPLGEVRFRSQGGPGTHNGLKSVVENAGEGFPRLRIGLGQAPAGADLAEWVLSVPSAEERTLLDAALRTELPRKVEEFVLGSSQQ</sequence>
<evidence type="ECO:0000256" key="5">
    <source>
        <dbReference type="ARBA" id="ARBA00038063"/>
    </source>
</evidence>
<reference evidence="11" key="1">
    <citation type="submission" date="2015-10" db="EMBL/GenBank/DDBJ databases">
        <title>Analysis of five complete genome sequences for members of the class Peribacteria in the recently recognized Peregrinibacteria bacterial phylum.</title>
        <authorList>
            <person name="Anantharaman K."/>
            <person name="Brown C.T."/>
            <person name="Burstein D."/>
            <person name="Castelle C.J."/>
            <person name="Probst A.J."/>
            <person name="Thomas B.C."/>
            <person name="Williams K.H."/>
            <person name="Banfield J.F."/>
        </authorList>
    </citation>
    <scope>NUCLEOTIDE SEQUENCE [LARGE SCALE GENOMIC DNA]</scope>
</reference>
<keyword evidence="4 7" id="KW-0694">RNA-binding</keyword>
<protein>
    <recommendedName>
        <fullName evidence="6 7">Peptidyl-tRNA hydrolase</fullName>
        <shortName evidence="7">Pth</shortName>
        <ecNumber evidence="1 7">3.1.1.29</ecNumber>
    </recommendedName>
</protein>
<evidence type="ECO:0000256" key="4">
    <source>
        <dbReference type="ARBA" id="ARBA00022884"/>
    </source>
</evidence>
<comment type="function">
    <text evidence="7">Hydrolyzes ribosome-free peptidyl-tRNAs (with 1 or more amino acids incorporated), which drop off the ribosome during protein synthesis, or as a result of ribosome stalling.</text>
</comment>
<comment type="subunit">
    <text evidence="7">Monomer.</text>
</comment>
<evidence type="ECO:0000256" key="7">
    <source>
        <dbReference type="HAMAP-Rule" id="MF_00083"/>
    </source>
</evidence>
<evidence type="ECO:0000313" key="10">
    <source>
        <dbReference type="EMBL" id="ALM13178.1"/>
    </source>
</evidence>
<comment type="catalytic activity">
    <reaction evidence="7 8">
        <text>an N-acyl-L-alpha-aminoacyl-tRNA + H2O = an N-acyl-L-amino acid + a tRNA + H(+)</text>
        <dbReference type="Rhea" id="RHEA:54448"/>
        <dbReference type="Rhea" id="RHEA-COMP:10123"/>
        <dbReference type="Rhea" id="RHEA-COMP:13883"/>
        <dbReference type="ChEBI" id="CHEBI:15377"/>
        <dbReference type="ChEBI" id="CHEBI:15378"/>
        <dbReference type="ChEBI" id="CHEBI:59874"/>
        <dbReference type="ChEBI" id="CHEBI:78442"/>
        <dbReference type="ChEBI" id="CHEBI:138191"/>
        <dbReference type="EC" id="3.1.1.29"/>
    </reaction>
</comment>
<dbReference type="Proteomes" id="UP000069135">
    <property type="component" value="Chromosome"/>
</dbReference>
<dbReference type="PANTHER" id="PTHR17224">
    <property type="entry name" value="PEPTIDYL-TRNA HYDROLASE"/>
    <property type="match status" value="1"/>
</dbReference>
<dbReference type="GO" id="GO:0006515">
    <property type="term" value="P:protein quality control for misfolded or incompletely synthesized proteins"/>
    <property type="evidence" value="ECO:0007669"/>
    <property type="project" value="UniProtKB-UniRule"/>
</dbReference>
<feature type="active site" description="Proton acceptor" evidence="7">
    <location>
        <position position="22"/>
    </location>
</feature>
<accession>A0A0S1SHX4</accession>
<accession>A0A0S1SL72</accession>
<feature type="binding site" evidence="7">
    <location>
        <position position="69"/>
    </location>
    <ligand>
        <name>tRNA</name>
        <dbReference type="ChEBI" id="CHEBI:17843"/>
    </ligand>
</feature>
<gene>
    <name evidence="7" type="primary">pth</name>
    <name evidence="10" type="ORF">PeribacterD1_0488</name>
</gene>
<evidence type="ECO:0000256" key="3">
    <source>
        <dbReference type="ARBA" id="ARBA00022801"/>
    </source>
</evidence>
<dbReference type="KEGG" id="prf:PeribacterA2_0488"/>
<dbReference type="GO" id="GO:0005737">
    <property type="term" value="C:cytoplasm"/>
    <property type="evidence" value="ECO:0007669"/>
    <property type="project" value="UniProtKB-SubCell"/>
</dbReference>
<dbReference type="NCBIfam" id="TIGR00447">
    <property type="entry name" value="pth"/>
    <property type="match status" value="1"/>
</dbReference>
<feature type="site" description="Stabilizes the basic form of H active site to accept a proton" evidence="7">
    <location>
        <position position="97"/>
    </location>
</feature>
<dbReference type="HAMAP" id="MF_00083">
    <property type="entry name" value="Pept_tRNA_hydro_bact"/>
    <property type="match status" value="1"/>
</dbReference>
<reference evidence="10 11" key="2">
    <citation type="journal article" date="2016" name="PeerJ">
        <title>Analysis of five complete genome sequences for members of the class Peribacteria in the recently recognized Peregrinibacteria bacterial phylum.</title>
        <authorList>
            <person name="Anantharaman K."/>
            <person name="Brown C.T."/>
            <person name="Burstein D."/>
            <person name="Castelle C.J."/>
            <person name="Probst A.J."/>
            <person name="Thomas B.C."/>
            <person name="Williams K.H."/>
            <person name="Banfield J.F."/>
        </authorList>
    </citation>
    <scope>NUCLEOTIDE SEQUENCE [LARGE SCALE GENOMIC DNA]</scope>
    <source>
        <strain evidence="10">RIFOXYD1_FULL_PER-ii_59_16</strain>
    </source>
</reference>
<dbReference type="Pfam" id="PF01195">
    <property type="entry name" value="Pept_tRNA_hydro"/>
    <property type="match status" value="1"/>
</dbReference>
<keyword evidence="2 7" id="KW-0820">tRNA-binding</keyword>
<dbReference type="PANTHER" id="PTHR17224:SF1">
    <property type="entry name" value="PEPTIDYL-TRNA HYDROLASE"/>
    <property type="match status" value="1"/>
</dbReference>
<accession>A0A0S1SJN6</accession>
<feature type="binding site" evidence="7">
    <location>
        <position position="17"/>
    </location>
    <ligand>
        <name>tRNA</name>
        <dbReference type="ChEBI" id="CHEBI:17843"/>
    </ligand>
</feature>
<evidence type="ECO:0000256" key="2">
    <source>
        <dbReference type="ARBA" id="ARBA00022555"/>
    </source>
</evidence>
<dbReference type="InterPro" id="IPR001328">
    <property type="entry name" value="Pept_tRNA_hydro"/>
</dbReference>
<organism evidence="10 11">
    <name type="scientific">Candidatus Peribacter riflensis</name>
    <dbReference type="NCBI Taxonomy" id="1735162"/>
    <lineage>
        <taxon>Bacteria</taxon>
        <taxon>Candidatus Peregrinibacteriota</taxon>
        <taxon>Candidatus Peribacteria</taxon>
        <taxon>Candidatus Peribacterales</taxon>
        <taxon>Candidatus Peribacteraceae</taxon>
        <taxon>Candidatus Peribacter</taxon>
    </lineage>
</organism>
<dbReference type="CDD" id="cd00462">
    <property type="entry name" value="PTH"/>
    <property type="match status" value="1"/>
</dbReference>
<dbReference type="PROSITE" id="PS01195">
    <property type="entry name" value="PEPT_TRNA_HYDROL_1"/>
    <property type="match status" value="1"/>
</dbReference>
<dbReference type="InterPro" id="IPR018171">
    <property type="entry name" value="Pept_tRNA_hydro_CS"/>
</dbReference>
<evidence type="ECO:0000256" key="8">
    <source>
        <dbReference type="RuleBase" id="RU000673"/>
    </source>
</evidence>
<keyword evidence="7" id="KW-0963">Cytoplasm</keyword>
<dbReference type="PATRIC" id="fig|1735161.3.peg.479"/>
<accession>A0A0S1SUW0</accession>